<accession>A0A938X2J5</accession>
<organism evidence="3 4">
    <name type="scientific">Mordavella massiliensis</name>
    <dbReference type="NCBI Taxonomy" id="1871024"/>
    <lineage>
        <taxon>Bacteria</taxon>
        <taxon>Bacillati</taxon>
        <taxon>Bacillota</taxon>
        <taxon>Clostridia</taxon>
        <taxon>Eubacteriales</taxon>
        <taxon>Clostridiaceae</taxon>
        <taxon>Mordavella</taxon>
    </lineage>
</organism>
<comment type="caution">
    <text evidence="3">The sequence shown here is derived from an EMBL/GenBank/DDBJ whole genome shotgun (WGS) entry which is preliminary data.</text>
</comment>
<evidence type="ECO:0000313" key="3">
    <source>
        <dbReference type="EMBL" id="MBM6826909.1"/>
    </source>
</evidence>
<dbReference type="RefSeq" id="WP_204908957.1">
    <property type="nucleotide sequence ID" value="NZ_JACJLV010000020.1"/>
</dbReference>
<dbReference type="InterPro" id="IPR013783">
    <property type="entry name" value="Ig-like_fold"/>
</dbReference>
<name>A0A938X2J5_9CLOT</name>
<feature type="domain" description="Pesticidal crystal protein Cry22Aa Ig-like" evidence="2">
    <location>
        <begin position="168"/>
        <end position="230"/>
    </location>
</feature>
<evidence type="ECO:0000259" key="2">
    <source>
        <dbReference type="Pfam" id="PF16403"/>
    </source>
</evidence>
<gene>
    <name evidence="3" type="ORF">H6A13_07310</name>
</gene>
<keyword evidence="4" id="KW-1185">Reference proteome</keyword>
<dbReference type="EMBL" id="JACJLV010000020">
    <property type="protein sequence ID" value="MBM6826909.1"/>
    <property type="molecule type" value="Genomic_DNA"/>
</dbReference>
<dbReference type="Proteomes" id="UP000713880">
    <property type="component" value="Unassembled WGS sequence"/>
</dbReference>
<dbReference type="Pfam" id="PF16403">
    <property type="entry name" value="Bact_surface_Ig-like"/>
    <property type="match status" value="1"/>
</dbReference>
<evidence type="ECO:0000313" key="4">
    <source>
        <dbReference type="Proteomes" id="UP000713880"/>
    </source>
</evidence>
<dbReference type="Gene3D" id="2.60.40.10">
    <property type="entry name" value="Immunoglobulins"/>
    <property type="match status" value="2"/>
</dbReference>
<protein>
    <submittedName>
        <fullName evidence="3">DUF5011 domain-containing protein</fullName>
    </submittedName>
</protein>
<dbReference type="AlphaFoldDB" id="A0A938X2J5"/>
<feature type="compositionally biased region" description="Acidic residues" evidence="1">
    <location>
        <begin position="113"/>
        <end position="151"/>
    </location>
</feature>
<dbReference type="InterPro" id="IPR032179">
    <property type="entry name" value="Cry22Aa_Ig-like"/>
</dbReference>
<evidence type="ECO:0000256" key="1">
    <source>
        <dbReference type="SAM" id="MobiDB-lite"/>
    </source>
</evidence>
<sequence>MKHRLVLMTLIAGCVLFAAAGALVYLGKDRTAPEIIIKKEEISYTEGEDTTVLLTGVTAKDNIDGDLTDQVFVDRIIQTGKDTAVVYYGVMDQSYNVATARRKIEYHPAEGAAAEDADASSETPEETENTSEEPAEEPAAEETEAETEAGTEEPLQPDGARPALALTASELTITAGTAFDPMSVVKDAVDDVDSRDTLYQRISANGSYDTATPGTYTIEYFVTDSSGNTSDPQIFTLKVQ</sequence>
<reference evidence="3" key="2">
    <citation type="journal article" date="2021" name="Sci. Rep.">
        <title>The distribution of antibiotic resistance genes in chicken gut microbiota commensals.</title>
        <authorList>
            <person name="Juricova H."/>
            <person name="Matiasovicova J."/>
            <person name="Kubasova T."/>
            <person name="Cejkova D."/>
            <person name="Rychlik I."/>
        </authorList>
    </citation>
    <scope>NUCLEOTIDE SEQUENCE</scope>
    <source>
        <strain evidence="3">An420c</strain>
    </source>
</reference>
<proteinExistence type="predicted"/>
<feature type="region of interest" description="Disordered" evidence="1">
    <location>
        <begin position="110"/>
        <end position="159"/>
    </location>
</feature>
<reference evidence="3" key="1">
    <citation type="submission" date="2020-08" db="EMBL/GenBank/DDBJ databases">
        <authorList>
            <person name="Cejkova D."/>
            <person name="Kubasova T."/>
            <person name="Jahodarova E."/>
            <person name="Rychlik I."/>
        </authorList>
    </citation>
    <scope>NUCLEOTIDE SEQUENCE</scope>
    <source>
        <strain evidence="3">An420c</strain>
    </source>
</reference>